<dbReference type="EMBL" id="CADEAL010004414">
    <property type="protein sequence ID" value="CAB1459033.1"/>
    <property type="molecule type" value="Genomic_DNA"/>
</dbReference>
<comment type="caution">
    <text evidence="2">The sequence shown here is derived from an EMBL/GenBank/DDBJ whole genome shotgun (WGS) entry which is preliminary data.</text>
</comment>
<proteinExistence type="predicted"/>
<dbReference type="Proteomes" id="UP001153269">
    <property type="component" value="Unassembled WGS sequence"/>
</dbReference>
<keyword evidence="3" id="KW-1185">Reference proteome</keyword>
<accession>A0A9N7VXM2</accession>
<protein>
    <submittedName>
        <fullName evidence="2">Uncharacterized protein</fullName>
    </submittedName>
</protein>
<feature type="region of interest" description="Disordered" evidence="1">
    <location>
        <begin position="117"/>
        <end position="136"/>
    </location>
</feature>
<reference evidence="2" key="1">
    <citation type="submission" date="2020-03" db="EMBL/GenBank/DDBJ databases">
        <authorList>
            <person name="Weist P."/>
        </authorList>
    </citation>
    <scope>NUCLEOTIDE SEQUENCE</scope>
</reference>
<dbReference type="AlphaFoldDB" id="A0A9N7VXM2"/>
<organism evidence="2 3">
    <name type="scientific">Pleuronectes platessa</name>
    <name type="common">European plaice</name>
    <dbReference type="NCBI Taxonomy" id="8262"/>
    <lineage>
        <taxon>Eukaryota</taxon>
        <taxon>Metazoa</taxon>
        <taxon>Chordata</taxon>
        <taxon>Craniata</taxon>
        <taxon>Vertebrata</taxon>
        <taxon>Euteleostomi</taxon>
        <taxon>Actinopterygii</taxon>
        <taxon>Neopterygii</taxon>
        <taxon>Teleostei</taxon>
        <taxon>Neoteleostei</taxon>
        <taxon>Acanthomorphata</taxon>
        <taxon>Carangaria</taxon>
        <taxon>Pleuronectiformes</taxon>
        <taxon>Pleuronectoidei</taxon>
        <taxon>Pleuronectidae</taxon>
        <taxon>Pleuronectes</taxon>
    </lineage>
</organism>
<evidence type="ECO:0000313" key="3">
    <source>
        <dbReference type="Proteomes" id="UP001153269"/>
    </source>
</evidence>
<name>A0A9N7VXM2_PLEPL</name>
<evidence type="ECO:0000256" key="1">
    <source>
        <dbReference type="SAM" id="MobiDB-lite"/>
    </source>
</evidence>
<gene>
    <name evidence="2" type="ORF">PLEPLA_LOCUS46869</name>
</gene>
<sequence length="155" mass="16365">MQMGQTWDRTADLQVGGQPLYPSAIAAPLVVLYLQGLGTKEWREGFSAGLGGSPRETSPRRLLAPAGCISSVAVRRDRLWVGLERLGAGGTKSTPRKVSQKRLLFGGTKAGQSLPATAPAAEIRGSQAPKSESALQPTINIWNKENISPAAMIAS</sequence>
<evidence type="ECO:0000313" key="2">
    <source>
        <dbReference type="EMBL" id="CAB1459033.1"/>
    </source>
</evidence>